<evidence type="ECO:0000256" key="1">
    <source>
        <dbReference type="SAM" id="MobiDB-lite"/>
    </source>
</evidence>
<sequence length="80" mass="8863">MTADTVIIPSQTAPEYTARSTQGYESESRENTSCNKPNPLPKGEMNMRFTRETGTFACIKVKAASPQPRPTSRIFTLPLL</sequence>
<organism evidence="2 3">
    <name type="scientific">Aspergillus tamarii</name>
    <dbReference type="NCBI Taxonomy" id="41984"/>
    <lineage>
        <taxon>Eukaryota</taxon>
        <taxon>Fungi</taxon>
        <taxon>Dikarya</taxon>
        <taxon>Ascomycota</taxon>
        <taxon>Pezizomycotina</taxon>
        <taxon>Eurotiomycetes</taxon>
        <taxon>Eurotiomycetidae</taxon>
        <taxon>Eurotiales</taxon>
        <taxon>Aspergillaceae</taxon>
        <taxon>Aspergillus</taxon>
        <taxon>Aspergillus subgen. Circumdati</taxon>
    </lineage>
</organism>
<protein>
    <submittedName>
        <fullName evidence="2">Uncharacterized protein</fullName>
    </submittedName>
</protein>
<reference evidence="2 3" key="1">
    <citation type="submission" date="2019-04" db="EMBL/GenBank/DDBJ databases">
        <title>Friends and foes A comparative genomics study of 23 Aspergillus species from section Flavi.</title>
        <authorList>
            <consortium name="DOE Joint Genome Institute"/>
            <person name="Kjaerbolling I."/>
            <person name="Vesth T."/>
            <person name="Frisvad J.C."/>
            <person name="Nybo J.L."/>
            <person name="Theobald S."/>
            <person name="Kildgaard S."/>
            <person name="Isbrandt T."/>
            <person name="Kuo A."/>
            <person name="Sato A."/>
            <person name="Lyhne E.K."/>
            <person name="Kogle M.E."/>
            <person name="Wiebenga A."/>
            <person name="Kun R.S."/>
            <person name="Lubbers R.J."/>
            <person name="Makela M.R."/>
            <person name="Barry K."/>
            <person name="Chovatia M."/>
            <person name="Clum A."/>
            <person name="Daum C."/>
            <person name="Haridas S."/>
            <person name="He G."/>
            <person name="LaButti K."/>
            <person name="Lipzen A."/>
            <person name="Mondo S."/>
            <person name="Riley R."/>
            <person name="Salamov A."/>
            <person name="Simmons B.A."/>
            <person name="Magnuson J.K."/>
            <person name="Henrissat B."/>
            <person name="Mortensen U.H."/>
            <person name="Larsen T.O."/>
            <person name="Devries R.P."/>
            <person name="Grigoriev I.V."/>
            <person name="Machida M."/>
            <person name="Baker S.E."/>
            <person name="Andersen M.R."/>
        </authorList>
    </citation>
    <scope>NUCLEOTIDE SEQUENCE [LARGE SCALE GENOMIC DNA]</scope>
    <source>
        <strain evidence="2 3">CBS 117626</strain>
    </source>
</reference>
<keyword evidence="3" id="KW-1185">Reference proteome</keyword>
<accession>A0A5N6UAT4</accession>
<proteinExistence type="predicted"/>
<evidence type="ECO:0000313" key="3">
    <source>
        <dbReference type="Proteomes" id="UP000326950"/>
    </source>
</evidence>
<feature type="region of interest" description="Disordered" evidence="1">
    <location>
        <begin position="1"/>
        <end position="45"/>
    </location>
</feature>
<dbReference type="AlphaFoldDB" id="A0A5N6UAT4"/>
<feature type="compositionally biased region" description="Polar residues" evidence="1">
    <location>
        <begin position="8"/>
        <end position="36"/>
    </location>
</feature>
<gene>
    <name evidence="2" type="ORF">BDV40DRAFT_283146</name>
</gene>
<name>A0A5N6UAT4_ASPTM</name>
<dbReference type="EMBL" id="ML738813">
    <property type="protein sequence ID" value="KAE8155692.1"/>
    <property type="molecule type" value="Genomic_DNA"/>
</dbReference>
<dbReference type="Proteomes" id="UP000326950">
    <property type="component" value="Unassembled WGS sequence"/>
</dbReference>
<evidence type="ECO:0000313" key="2">
    <source>
        <dbReference type="EMBL" id="KAE8155692.1"/>
    </source>
</evidence>